<accession>A0A146KDS0</accession>
<dbReference type="Gene3D" id="1.20.920.10">
    <property type="entry name" value="Bromodomain-like"/>
    <property type="match status" value="1"/>
</dbReference>
<protein>
    <submittedName>
        <fullName evidence="4">Bromodomain-containing protein</fullName>
    </submittedName>
</protein>
<dbReference type="SUPFAM" id="SSF47370">
    <property type="entry name" value="Bromodomain"/>
    <property type="match status" value="1"/>
</dbReference>
<keyword evidence="1 2" id="KW-0103">Bromodomain</keyword>
<dbReference type="AlphaFoldDB" id="A0A146KDS0"/>
<dbReference type="EMBL" id="GDID01001704">
    <property type="protein sequence ID" value="JAP94902.1"/>
    <property type="molecule type" value="Transcribed_RNA"/>
</dbReference>
<reference evidence="4" key="1">
    <citation type="submission" date="2015-07" db="EMBL/GenBank/DDBJ databases">
        <title>Adaptation to a free-living lifestyle via gene acquisitions in the diplomonad Trepomonas sp. PC1.</title>
        <authorList>
            <person name="Xu F."/>
            <person name="Jerlstrom-Hultqvist J."/>
            <person name="Kolisko M."/>
            <person name="Simpson A.G.B."/>
            <person name="Roger A.J."/>
            <person name="Svard S.G."/>
            <person name="Andersson J.O."/>
        </authorList>
    </citation>
    <scope>NUCLEOTIDE SEQUENCE</scope>
    <source>
        <strain evidence="4">PC1</strain>
    </source>
</reference>
<dbReference type="Pfam" id="PF00439">
    <property type="entry name" value="Bromodomain"/>
    <property type="match status" value="1"/>
</dbReference>
<feature type="non-terminal residue" evidence="4">
    <location>
        <position position="1"/>
    </location>
</feature>
<feature type="non-terminal residue" evidence="4">
    <location>
        <position position="320"/>
    </location>
</feature>
<feature type="domain" description="Bromo" evidence="3">
    <location>
        <begin position="47"/>
        <end position="122"/>
    </location>
</feature>
<name>A0A146KDS0_9EUKA</name>
<organism evidence="4">
    <name type="scientific">Trepomonas sp. PC1</name>
    <dbReference type="NCBI Taxonomy" id="1076344"/>
    <lineage>
        <taxon>Eukaryota</taxon>
        <taxon>Metamonada</taxon>
        <taxon>Diplomonadida</taxon>
        <taxon>Hexamitidae</taxon>
        <taxon>Hexamitinae</taxon>
        <taxon>Trepomonas</taxon>
    </lineage>
</organism>
<evidence type="ECO:0000256" key="1">
    <source>
        <dbReference type="ARBA" id="ARBA00023117"/>
    </source>
</evidence>
<gene>
    <name evidence="4" type="ORF">TPC1_12277</name>
</gene>
<dbReference type="InterPro" id="IPR036427">
    <property type="entry name" value="Bromodomain-like_sf"/>
</dbReference>
<evidence type="ECO:0000313" key="4">
    <source>
        <dbReference type="EMBL" id="JAP94902.1"/>
    </source>
</evidence>
<proteinExistence type="predicted"/>
<evidence type="ECO:0000256" key="2">
    <source>
        <dbReference type="PROSITE-ProRule" id="PRU00035"/>
    </source>
</evidence>
<dbReference type="PROSITE" id="PS50014">
    <property type="entry name" value="BROMODOMAIN_2"/>
    <property type="match status" value="1"/>
</dbReference>
<evidence type="ECO:0000259" key="3">
    <source>
        <dbReference type="PROSITE" id="PS50014"/>
    </source>
</evidence>
<sequence>RTADTPEQVYCLFLQSDIQNQWHKGNPATVRQTIKDAIQHYLYSDKNKIRQTFEFSVIKSFPHLAQQYYQTINFPLCLKDVIDRLNSSNLINPYFYVGDIFCNLITISQNCRTFNASNPELLQICDIYEAELLKMVNELILDAEVPNLKNIKMNKFQKYDEFKALNNRLWPMGKVPNCISDKKRQFRTPYKEEIDQLIYRFYQISQFRQTQLIAGLLLEIKSARFNHSNQIVSSSVVIDFGTMKPQVFWWYYDSVIEVFVQEMGQAAESKAVQLFKEVQSKPYYVDVNEELTRKAIQMQFGDAKEVLNKVEQGEEAQEAE</sequence>
<dbReference type="InterPro" id="IPR001487">
    <property type="entry name" value="Bromodomain"/>
</dbReference>